<evidence type="ECO:0000259" key="4">
    <source>
        <dbReference type="Pfam" id="PF17185"/>
    </source>
</evidence>
<gene>
    <name evidence="5" type="ORF">BI198_10820</name>
</gene>
<name>A0A1E7Q735_9GAMM</name>
<dbReference type="InterPro" id="IPR005184">
    <property type="entry name" value="DUF306_Meta_HslJ"/>
</dbReference>
<dbReference type="AlphaFoldDB" id="A0A1E7Q735"/>
<evidence type="ECO:0000256" key="1">
    <source>
        <dbReference type="SAM" id="MobiDB-lite"/>
    </source>
</evidence>
<dbReference type="InterPro" id="IPR053147">
    <property type="entry name" value="Hsp_HslJ-like"/>
</dbReference>
<keyword evidence="2" id="KW-0732">Signal</keyword>
<dbReference type="EMBL" id="MKEK01000001">
    <property type="protein sequence ID" value="OEY70002.1"/>
    <property type="molecule type" value="Genomic_DNA"/>
</dbReference>
<accession>A0A1E7Q735</accession>
<dbReference type="STRING" id="1628148.BI198_10820"/>
<dbReference type="Pfam" id="PF17185">
    <property type="entry name" value="NlpE_C"/>
    <property type="match status" value="1"/>
</dbReference>
<feature type="signal peptide" evidence="2">
    <location>
        <begin position="1"/>
        <end position="22"/>
    </location>
</feature>
<evidence type="ECO:0000313" key="5">
    <source>
        <dbReference type="EMBL" id="OEY70002.1"/>
    </source>
</evidence>
<organism evidence="5 6">
    <name type="scientific">Rheinheimera salexigens</name>
    <dbReference type="NCBI Taxonomy" id="1628148"/>
    <lineage>
        <taxon>Bacteria</taxon>
        <taxon>Pseudomonadati</taxon>
        <taxon>Pseudomonadota</taxon>
        <taxon>Gammaproteobacteria</taxon>
        <taxon>Chromatiales</taxon>
        <taxon>Chromatiaceae</taxon>
        <taxon>Rheinheimera</taxon>
    </lineage>
</organism>
<dbReference type="InterPro" id="IPR038670">
    <property type="entry name" value="HslJ-like_sf"/>
</dbReference>
<evidence type="ECO:0000259" key="3">
    <source>
        <dbReference type="Pfam" id="PF03724"/>
    </source>
</evidence>
<dbReference type="InterPro" id="IPR038139">
    <property type="entry name" value="NlpE_C_sf"/>
</dbReference>
<dbReference type="OrthoDB" id="5348860at2"/>
<dbReference type="Gene3D" id="2.40.128.640">
    <property type="match status" value="1"/>
</dbReference>
<sequence length="373" mass="41710">MKKRLLFSALLLSACTPLPPSADRISPAPVSNSDTVQVKPDTQAAPVVDSSAPIATTTESQSEPELITINNDMSFIGVLPCADCPGISYHINLFRDGRFEARQEYLERNYVNIVKGIWLLDNRNLHLVNQQENLPGFHFTAADSIVMLGLNGQPIRNNNLYQLQRDTEFRKLDTRQAMLGSYQLSNNIATFTSCNTGESFTVANTQHHLPVMRQYQQNHKLKQQAVIATLVGRKGQDEHANKLFIDSFDQFWPGANCAKEVTPDNYKGIVWRADKFANAKIPPQLKIKVVFAADDTVYGFSGCNNFSGKYQQQASQLTVQSVASTRKMCATGNSEEQRFMENLQNADRAEINGKKLQLFRNNRVVLQFSAASN</sequence>
<feature type="chain" id="PRO_5009200444" evidence="2">
    <location>
        <begin position="23"/>
        <end position="373"/>
    </location>
</feature>
<feature type="domain" description="DUF306" evidence="3">
    <location>
        <begin position="267"/>
        <end position="368"/>
    </location>
</feature>
<protein>
    <submittedName>
        <fullName evidence="5">Heat-shock protein</fullName>
    </submittedName>
</protein>
<dbReference type="PANTHER" id="PTHR35535">
    <property type="entry name" value="HEAT SHOCK PROTEIN HSLJ"/>
    <property type="match status" value="1"/>
</dbReference>
<keyword evidence="6" id="KW-1185">Reference proteome</keyword>
<dbReference type="InterPro" id="IPR007298">
    <property type="entry name" value="Cu-R_lipoprotein_NlpE"/>
</dbReference>
<feature type="region of interest" description="Disordered" evidence="1">
    <location>
        <begin position="41"/>
        <end position="61"/>
    </location>
</feature>
<comment type="caution">
    <text evidence="5">The sequence shown here is derived from an EMBL/GenBank/DDBJ whole genome shotgun (WGS) entry which is preliminary data.</text>
</comment>
<dbReference type="Gene3D" id="2.40.128.270">
    <property type="match status" value="1"/>
</dbReference>
<reference evidence="6" key="1">
    <citation type="submission" date="2016-09" db="EMBL/GenBank/DDBJ databases">
        <authorList>
            <person name="Wan X."/>
            <person name="Hou S."/>
        </authorList>
    </citation>
    <scope>NUCLEOTIDE SEQUENCE [LARGE SCALE GENOMIC DNA]</scope>
    <source>
        <strain evidence="6">KH87</strain>
    </source>
</reference>
<dbReference type="PANTHER" id="PTHR35535:SF2">
    <property type="entry name" value="DUF306 DOMAIN-CONTAINING PROTEIN"/>
    <property type="match status" value="1"/>
</dbReference>
<proteinExistence type="predicted"/>
<evidence type="ECO:0000256" key="2">
    <source>
        <dbReference type="SAM" id="SignalP"/>
    </source>
</evidence>
<dbReference type="Pfam" id="PF04170">
    <property type="entry name" value="NlpE"/>
    <property type="match status" value="1"/>
</dbReference>
<feature type="domain" description="NlpE C-terminal OB" evidence="4">
    <location>
        <begin position="174"/>
        <end position="233"/>
    </location>
</feature>
<dbReference type="PROSITE" id="PS51257">
    <property type="entry name" value="PROKAR_LIPOPROTEIN"/>
    <property type="match status" value="1"/>
</dbReference>
<dbReference type="Proteomes" id="UP000242258">
    <property type="component" value="Unassembled WGS sequence"/>
</dbReference>
<dbReference type="Pfam" id="PF03724">
    <property type="entry name" value="META"/>
    <property type="match status" value="1"/>
</dbReference>
<dbReference type="InterPro" id="IPR033450">
    <property type="entry name" value="NlpE_C"/>
</dbReference>
<evidence type="ECO:0000313" key="6">
    <source>
        <dbReference type="Proteomes" id="UP000242258"/>
    </source>
</evidence>
<dbReference type="RefSeq" id="WP_070049571.1">
    <property type="nucleotide sequence ID" value="NZ_CBCSDO010000007.1"/>
</dbReference>
<dbReference type="Gene3D" id="2.40.50.540">
    <property type="match status" value="1"/>
</dbReference>